<reference evidence="4" key="1">
    <citation type="submission" date="2013-07" db="EMBL/GenBank/DDBJ databases">
        <title>The Genome Sequence of Cryptococcus bestiolae CBS10118.</title>
        <authorList>
            <consortium name="The Broad Institute Genome Sequencing Platform"/>
            <person name="Cuomo C."/>
            <person name="Litvintseva A."/>
            <person name="Chen Y."/>
            <person name="Heitman J."/>
            <person name="Sun S."/>
            <person name="Springer D."/>
            <person name="Dromer F."/>
            <person name="Young S.K."/>
            <person name="Zeng Q."/>
            <person name="Gargeya S."/>
            <person name="Fitzgerald M."/>
            <person name="Abouelleil A."/>
            <person name="Alvarado L."/>
            <person name="Berlin A.M."/>
            <person name="Chapman S.B."/>
            <person name="Dewar J."/>
            <person name="Goldberg J."/>
            <person name="Griggs A."/>
            <person name="Gujja S."/>
            <person name="Hansen M."/>
            <person name="Howarth C."/>
            <person name="Imamovic A."/>
            <person name="Larimer J."/>
            <person name="McCowan C."/>
            <person name="Murphy C."/>
            <person name="Pearson M."/>
            <person name="Priest M."/>
            <person name="Roberts A."/>
            <person name="Saif S."/>
            <person name="Shea T."/>
            <person name="Sykes S."/>
            <person name="Wortman J."/>
            <person name="Nusbaum C."/>
            <person name="Birren B."/>
        </authorList>
    </citation>
    <scope>NUCLEOTIDE SEQUENCE [LARGE SCALE GENOMIC DNA]</scope>
    <source>
        <strain evidence="4">CBS 10118</strain>
    </source>
</reference>
<protein>
    <recommendedName>
        <fullName evidence="3">RING-type domain-containing protein</fullName>
    </recommendedName>
</protein>
<dbReference type="PANTHER" id="PTHR22663">
    <property type="entry name" value="RING FINGER PROTEIN NARYA-RELATED"/>
    <property type="match status" value="1"/>
</dbReference>
<dbReference type="GO" id="GO:0016925">
    <property type="term" value="P:protein sumoylation"/>
    <property type="evidence" value="ECO:0007669"/>
    <property type="project" value="TreeGrafter"/>
</dbReference>
<dbReference type="EMBL" id="KI894025">
    <property type="protein sequence ID" value="OCF22629.1"/>
    <property type="molecule type" value="Genomic_DNA"/>
</dbReference>
<feature type="compositionally biased region" description="Polar residues" evidence="2">
    <location>
        <begin position="288"/>
        <end position="304"/>
    </location>
</feature>
<proteinExistence type="predicted"/>
<accession>A0A1B9FV28</accession>
<feature type="domain" description="RING-type" evidence="3">
    <location>
        <begin position="54"/>
        <end position="98"/>
    </location>
</feature>
<evidence type="ECO:0000256" key="2">
    <source>
        <dbReference type="SAM" id="MobiDB-lite"/>
    </source>
</evidence>
<feature type="compositionally biased region" description="Low complexity" evidence="2">
    <location>
        <begin position="20"/>
        <end position="35"/>
    </location>
</feature>
<keyword evidence="1" id="KW-0469">Meiosis</keyword>
<dbReference type="GO" id="GO:0000795">
    <property type="term" value="C:synaptonemal complex"/>
    <property type="evidence" value="ECO:0007669"/>
    <property type="project" value="InterPro"/>
</dbReference>
<feature type="region of interest" description="Disordered" evidence="2">
    <location>
        <begin position="1"/>
        <end position="41"/>
    </location>
</feature>
<evidence type="ECO:0000259" key="3">
    <source>
        <dbReference type="Pfam" id="PF14634"/>
    </source>
</evidence>
<sequence length="476" mass="52789">MSPKSRLPPVQVKGLKFGTGSSSQGSSSGNNSMNKGKNKEEEDGKLPYLDYITCNICNEPFFDGIAKGRIFWMTSCAHVVCNDEAHQHKEGICTVCGKNMQAVTMEEGNLQPIQENFLSNPDTLLEKAVVECENLMKAIQEQFQLKMKNIRSIKGIYKNSQHKRPRALYKEQLEKATVGDVHSSISLSSRDCSQFDSRQAEIERLRNEMDVYVTENVELKMANKELQDRLNMPPPPMNGFSPRGTGAHQAAMPPPIYGGGLPTVREEEEENGGEGSDSLGKRRRVEQNDQQYRQLVPSTPISSHVRNQYIPTFGEAYQTPQQVQPQFERSRTVGEYAAPATVTGPSKPDLEYNSTPLHGTSPQTYSQGFANGRTTPVQRPSNGFAEAGPSNGGFMGYGNNGNYRQSPPHEMNNHVYDPPSQRYDEPYSHQPQPPFASYPQDGYDRGISPGAPGDENGEASFVVNPPPPRRSIPPLF</sequence>
<reference evidence="4" key="2">
    <citation type="submission" date="2014-01" db="EMBL/GenBank/DDBJ databases">
        <title>Evolution of pathogenesis and genome organization in the Tremellales.</title>
        <authorList>
            <person name="Cuomo C."/>
            <person name="Litvintseva A."/>
            <person name="Heitman J."/>
            <person name="Chen Y."/>
            <person name="Sun S."/>
            <person name="Springer D."/>
            <person name="Dromer F."/>
            <person name="Young S."/>
            <person name="Zeng Q."/>
            <person name="Chapman S."/>
            <person name="Gujja S."/>
            <person name="Saif S."/>
            <person name="Birren B."/>
        </authorList>
    </citation>
    <scope>NUCLEOTIDE SEQUENCE</scope>
    <source>
        <strain evidence="4">CBS 10118</strain>
    </source>
</reference>
<dbReference type="STRING" id="1296100.A0A1B9FV28"/>
<feature type="compositionally biased region" description="Polar residues" evidence="2">
    <location>
        <begin position="357"/>
        <end position="381"/>
    </location>
</feature>
<dbReference type="GO" id="GO:0019789">
    <property type="term" value="F:SUMO transferase activity"/>
    <property type="evidence" value="ECO:0007669"/>
    <property type="project" value="InterPro"/>
</dbReference>
<dbReference type="InterPro" id="IPR001841">
    <property type="entry name" value="Znf_RING"/>
</dbReference>
<dbReference type="GO" id="GO:0007131">
    <property type="term" value="P:reciprocal meiotic recombination"/>
    <property type="evidence" value="ECO:0007669"/>
    <property type="project" value="InterPro"/>
</dbReference>
<feature type="compositionally biased region" description="Pro residues" evidence="2">
    <location>
        <begin position="464"/>
        <end position="476"/>
    </location>
</feature>
<dbReference type="OrthoDB" id="2564621at2759"/>
<dbReference type="GO" id="GO:0007129">
    <property type="term" value="P:homologous chromosome pairing at meiosis"/>
    <property type="evidence" value="ECO:0007669"/>
    <property type="project" value="TreeGrafter"/>
</dbReference>
<feature type="region of interest" description="Disordered" evidence="2">
    <location>
        <begin position="237"/>
        <end position="304"/>
    </location>
</feature>
<dbReference type="AlphaFoldDB" id="A0A1B9FV28"/>
<dbReference type="Pfam" id="PF14634">
    <property type="entry name" value="zf-RING_5"/>
    <property type="match status" value="1"/>
</dbReference>
<feature type="region of interest" description="Disordered" evidence="2">
    <location>
        <begin position="357"/>
        <end position="476"/>
    </location>
</feature>
<feature type="compositionally biased region" description="Gly residues" evidence="2">
    <location>
        <begin position="390"/>
        <end position="399"/>
    </location>
</feature>
<name>A0A1B9FV28_9TREE</name>
<gene>
    <name evidence="4" type="ORF">I302_08280</name>
</gene>
<dbReference type="VEuPathDB" id="FungiDB:I302_08280"/>
<evidence type="ECO:0000256" key="1">
    <source>
        <dbReference type="ARBA" id="ARBA00023254"/>
    </source>
</evidence>
<dbReference type="InterPro" id="IPR042123">
    <property type="entry name" value="Zip3/RNF212-like"/>
</dbReference>
<evidence type="ECO:0000313" key="4">
    <source>
        <dbReference type="EMBL" id="OCF22629.1"/>
    </source>
</evidence>
<dbReference type="PANTHER" id="PTHR22663:SF17">
    <property type="entry name" value="RING FINGER PROTEIN NARYA-RELATED"/>
    <property type="match status" value="1"/>
</dbReference>
<organism evidence="4">
    <name type="scientific">Kwoniella bestiolae CBS 10118</name>
    <dbReference type="NCBI Taxonomy" id="1296100"/>
    <lineage>
        <taxon>Eukaryota</taxon>
        <taxon>Fungi</taxon>
        <taxon>Dikarya</taxon>
        <taxon>Basidiomycota</taxon>
        <taxon>Agaricomycotina</taxon>
        <taxon>Tremellomycetes</taxon>
        <taxon>Tremellales</taxon>
        <taxon>Cryptococcaceae</taxon>
        <taxon>Kwoniella</taxon>
    </lineage>
</organism>